<proteinExistence type="predicted"/>
<dbReference type="Proteomes" id="UP000182235">
    <property type="component" value="Unassembled WGS sequence"/>
</dbReference>
<evidence type="ECO:0000313" key="3">
    <source>
        <dbReference type="Proteomes" id="UP000182235"/>
    </source>
</evidence>
<feature type="region of interest" description="Disordered" evidence="1">
    <location>
        <begin position="344"/>
        <end position="365"/>
    </location>
</feature>
<reference evidence="2 3" key="1">
    <citation type="submission" date="2015-07" db="EMBL/GenBank/DDBJ databases">
        <title>Emmonsia species relationships and genome sequence.</title>
        <authorList>
            <consortium name="The Broad Institute Genomics Platform"/>
            <person name="Cuomo C.A."/>
            <person name="Munoz J.F."/>
            <person name="Imamovic A."/>
            <person name="Priest M.E."/>
            <person name="Young S."/>
            <person name="Clay O.K."/>
            <person name="McEwen J.G."/>
        </authorList>
    </citation>
    <scope>NUCLEOTIDE SEQUENCE [LARGE SCALE GENOMIC DNA]</scope>
    <source>
        <strain evidence="2 3">UAMH 9510</strain>
    </source>
</reference>
<dbReference type="AlphaFoldDB" id="A0A1J9PGD2"/>
<dbReference type="OrthoDB" id="4184908at2759"/>
<dbReference type="EMBL" id="LGRN01000180">
    <property type="protein sequence ID" value="OJD15038.1"/>
    <property type="molecule type" value="Genomic_DNA"/>
</dbReference>
<sequence>MPPAELDDDYDVYKYPEFYLPVIPETTVILNLPTPLIPEFRHKDQEYKLLNHLWHIQLGQDQVRHHWNVQALHNFWRTCGPSTFEGRHYGWSPTWIVDALDSLKNDLELLQKVADRATLKRRRMSVQARQVLQGAGIRVKDKESINEEEVKLAFKLAKEDVGDEGCAGDEEVQIKKHLKDKDGERDREAETVRSRWLRVSERAERTNRVAVALRGSEANASDGSVIDESPTRKPPRARERHIALPSSFAVDDLETKQEVRMAYCQQGYEQKGDRERQHGFIDFHSPLISPFSKRKTTKSPLPVDVVIRVSECGVDSGSESELEQSRNRALLGRGGAELASFNNEECTYPGEGCFNLTPPTSENRK</sequence>
<gene>
    <name evidence="2" type="ORF">AJ78_04661</name>
</gene>
<name>A0A1J9PGD2_9EURO</name>
<organism evidence="2 3">
    <name type="scientific">Emergomyces pasteurianus Ep9510</name>
    <dbReference type="NCBI Taxonomy" id="1447872"/>
    <lineage>
        <taxon>Eukaryota</taxon>
        <taxon>Fungi</taxon>
        <taxon>Dikarya</taxon>
        <taxon>Ascomycota</taxon>
        <taxon>Pezizomycotina</taxon>
        <taxon>Eurotiomycetes</taxon>
        <taxon>Eurotiomycetidae</taxon>
        <taxon>Onygenales</taxon>
        <taxon>Ajellomycetaceae</taxon>
        <taxon>Emergomyces</taxon>
    </lineage>
</organism>
<evidence type="ECO:0000256" key="1">
    <source>
        <dbReference type="SAM" id="MobiDB-lite"/>
    </source>
</evidence>
<comment type="caution">
    <text evidence="2">The sequence shown here is derived from an EMBL/GenBank/DDBJ whole genome shotgun (WGS) entry which is preliminary data.</text>
</comment>
<evidence type="ECO:0000313" key="2">
    <source>
        <dbReference type="EMBL" id="OJD15038.1"/>
    </source>
</evidence>
<accession>A0A1J9PGD2</accession>
<protein>
    <submittedName>
        <fullName evidence="2">Uncharacterized protein</fullName>
    </submittedName>
</protein>
<keyword evidence="3" id="KW-1185">Reference proteome</keyword>